<organism evidence="1 2">
    <name type="scientific">Cymbomonas tetramitiformis</name>
    <dbReference type="NCBI Taxonomy" id="36881"/>
    <lineage>
        <taxon>Eukaryota</taxon>
        <taxon>Viridiplantae</taxon>
        <taxon>Chlorophyta</taxon>
        <taxon>Pyramimonadophyceae</taxon>
        <taxon>Pyramimonadales</taxon>
        <taxon>Pyramimonadaceae</taxon>
        <taxon>Cymbomonas</taxon>
    </lineage>
</organism>
<protein>
    <submittedName>
        <fullName evidence="1">Uncharacterized protein</fullName>
    </submittedName>
</protein>
<dbReference type="AlphaFoldDB" id="A0AAE0EXZ8"/>
<dbReference type="Proteomes" id="UP001190700">
    <property type="component" value="Unassembled WGS sequence"/>
</dbReference>
<reference evidence="1 2" key="1">
    <citation type="journal article" date="2015" name="Genome Biol. Evol.">
        <title>Comparative Genomics of a Bacterivorous Green Alga Reveals Evolutionary Causalities and Consequences of Phago-Mixotrophic Mode of Nutrition.</title>
        <authorList>
            <person name="Burns J.A."/>
            <person name="Paasch A."/>
            <person name="Narechania A."/>
            <person name="Kim E."/>
        </authorList>
    </citation>
    <scope>NUCLEOTIDE SEQUENCE [LARGE SCALE GENOMIC DNA]</scope>
    <source>
        <strain evidence="1 2">PLY_AMNH</strain>
    </source>
</reference>
<accession>A0AAE0EXZ8</accession>
<keyword evidence="2" id="KW-1185">Reference proteome</keyword>
<dbReference type="EMBL" id="LGRX02031632">
    <property type="protein sequence ID" value="KAK3244628.1"/>
    <property type="molecule type" value="Genomic_DNA"/>
</dbReference>
<evidence type="ECO:0000313" key="2">
    <source>
        <dbReference type="Proteomes" id="UP001190700"/>
    </source>
</evidence>
<proteinExistence type="predicted"/>
<evidence type="ECO:0000313" key="1">
    <source>
        <dbReference type="EMBL" id="KAK3244628.1"/>
    </source>
</evidence>
<gene>
    <name evidence="1" type="ORF">CYMTET_45767</name>
</gene>
<sequence length="134" mass="15121">MSVKGGNAVSENLTSGREQEWTLHAHVVSKGADEVISQVCALERQEFPENNSESELLRDLRRFKRCLLLICSRPDVGLAGRRFSVLTPMYACRRMLNSSPPTTSPLSSSDVYCVCRVFIVRASLVWLLWIRASY</sequence>
<name>A0AAE0EXZ8_9CHLO</name>
<comment type="caution">
    <text evidence="1">The sequence shown here is derived from an EMBL/GenBank/DDBJ whole genome shotgun (WGS) entry which is preliminary data.</text>
</comment>